<dbReference type="Proteomes" id="UP000190750">
    <property type="component" value="Unassembled WGS sequence"/>
</dbReference>
<feature type="domain" description="N-acetyltransferase" evidence="1">
    <location>
        <begin position="14"/>
        <end position="173"/>
    </location>
</feature>
<dbReference type="EMBL" id="MTJN01000002">
    <property type="protein sequence ID" value="OOV08393.1"/>
    <property type="molecule type" value="Genomic_DNA"/>
</dbReference>
<sequence>MSDGVDGLITAGLFILRPYVEADASSMSAGVRESMETLGRWMPWAKPDFSDDDARCWFAECSRARALGEAHEFGIFSKDGRFIGGCGLNQFSQRDKFCNLGYWVRQSEQGKGAATAATLALRRLAFESLGLARLEIVVAQGNEPSIAVARKAGAVYECLAHNRLQVQGQATAAHIFSFIADTGAESVNASSNTPLGTSGVAMTITSPP</sequence>
<dbReference type="GO" id="GO:0005737">
    <property type="term" value="C:cytoplasm"/>
    <property type="evidence" value="ECO:0007669"/>
    <property type="project" value="TreeGrafter"/>
</dbReference>
<dbReference type="GO" id="GO:0008999">
    <property type="term" value="F:protein-N-terminal-alanine acetyltransferase activity"/>
    <property type="evidence" value="ECO:0007669"/>
    <property type="project" value="TreeGrafter"/>
</dbReference>
<dbReference type="STRING" id="28066.RF819_18280"/>
<dbReference type="SUPFAM" id="SSF55729">
    <property type="entry name" value="Acyl-CoA N-acyltransferases (Nat)"/>
    <property type="match status" value="1"/>
</dbReference>
<accession>A0A1T1AWL8</accession>
<gene>
    <name evidence="2" type="ORF">RF819_18280</name>
</gene>
<dbReference type="PANTHER" id="PTHR43441">
    <property type="entry name" value="RIBOSOMAL-PROTEIN-SERINE ACETYLTRANSFERASE"/>
    <property type="match status" value="1"/>
</dbReference>
<keyword evidence="3" id="KW-1185">Reference proteome</keyword>
<evidence type="ECO:0000313" key="3">
    <source>
        <dbReference type="Proteomes" id="UP000190750"/>
    </source>
</evidence>
<dbReference type="GO" id="GO:1990189">
    <property type="term" value="F:protein N-terminal-serine acetyltransferase activity"/>
    <property type="evidence" value="ECO:0007669"/>
    <property type="project" value="TreeGrafter"/>
</dbReference>
<organism evidence="2 3">
    <name type="scientific">Rhodoferax fermentans</name>
    <dbReference type="NCBI Taxonomy" id="28066"/>
    <lineage>
        <taxon>Bacteria</taxon>
        <taxon>Pseudomonadati</taxon>
        <taxon>Pseudomonadota</taxon>
        <taxon>Betaproteobacteria</taxon>
        <taxon>Burkholderiales</taxon>
        <taxon>Comamonadaceae</taxon>
        <taxon>Rhodoferax</taxon>
    </lineage>
</organism>
<dbReference type="AlphaFoldDB" id="A0A1T1AWL8"/>
<comment type="caution">
    <text evidence="2">The sequence shown here is derived from an EMBL/GenBank/DDBJ whole genome shotgun (WGS) entry which is preliminary data.</text>
</comment>
<dbReference type="PROSITE" id="PS51186">
    <property type="entry name" value="GNAT"/>
    <property type="match status" value="1"/>
</dbReference>
<dbReference type="InterPro" id="IPR000182">
    <property type="entry name" value="GNAT_dom"/>
</dbReference>
<evidence type="ECO:0000313" key="2">
    <source>
        <dbReference type="EMBL" id="OOV08393.1"/>
    </source>
</evidence>
<dbReference type="PANTHER" id="PTHR43441:SF10">
    <property type="entry name" value="ACETYLTRANSFERASE"/>
    <property type="match status" value="1"/>
</dbReference>
<name>A0A1T1AWL8_RHOFE</name>
<reference evidence="2 3" key="1">
    <citation type="submission" date="2017-01" db="EMBL/GenBank/DDBJ databases">
        <title>Genome sequencing of Rhodoferax fermentans JCM 7819.</title>
        <authorList>
            <person name="Kim Y.J."/>
            <person name="Farh M.E.-A."/>
            <person name="Yang D.-C."/>
        </authorList>
    </citation>
    <scope>NUCLEOTIDE SEQUENCE [LARGE SCALE GENOMIC DNA]</scope>
    <source>
        <strain evidence="2 3">JCM 7819</strain>
    </source>
</reference>
<dbReference type="Gene3D" id="3.40.630.30">
    <property type="match status" value="1"/>
</dbReference>
<proteinExistence type="predicted"/>
<dbReference type="InterPro" id="IPR051908">
    <property type="entry name" value="Ribosomal_N-acetyltransferase"/>
</dbReference>
<protein>
    <recommendedName>
        <fullName evidence="1">N-acetyltransferase domain-containing protein</fullName>
    </recommendedName>
</protein>
<dbReference type="Pfam" id="PF13302">
    <property type="entry name" value="Acetyltransf_3"/>
    <property type="match status" value="1"/>
</dbReference>
<dbReference type="OrthoDB" id="5292292at2"/>
<dbReference type="InterPro" id="IPR016181">
    <property type="entry name" value="Acyl_CoA_acyltransferase"/>
</dbReference>
<evidence type="ECO:0000259" key="1">
    <source>
        <dbReference type="PROSITE" id="PS51186"/>
    </source>
</evidence>